<name>A0ABT1SBU0_9FIRM</name>
<reference evidence="3 4" key="1">
    <citation type="submission" date="2022-06" db="EMBL/GenBank/DDBJ databases">
        <title>Isolation of gut microbiota from human fecal samples.</title>
        <authorList>
            <person name="Pamer E.G."/>
            <person name="Barat B."/>
            <person name="Waligurski E."/>
            <person name="Medina S."/>
            <person name="Paddock L."/>
            <person name="Mostad J."/>
        </authorList>
    </citation>
    <scope>NUCLEOTIDE SEQUENCE [LARGE SCALE GENOMIC DNA]</scope>
    <source>
        <strain evidence="3 4">DFI.7.95</strain>
    </source>
</reference>
<dbReference type="Gene3D" id="3.40.50.150">
    <property type="entry name" value="Vaccinia Virus protein VP39"/>
    <property type="match status" value="1"/>
</dbReference>
<dbReference type="Pfam" id="PF05175">
    <property type="entry name" value="MTS"/>
    <property type="match status" value="1"/>
</dbReference>
<organism evidence="3 4">
    <name type="scientific">Tissierella carlieri</name>
    <dbReference type="NCBI Taxonomy" id="689904"/>
    <lineage>
        <taxon>Bacteria</taxon>
        <taxon>Bacillati</taxon>
        <taxon>Bacillota</taxon>
        <taxon>Tissierellia</taxon>
        <taxon>Tissierellales</taxon>
        <taxon>Tissierellaceae</taxon>
        <taxon>Tissierella</taxon>
    </lineage>
</organism>
<dbReference type="RefSeq" id="WP_256311783.1">
    <property type="nucleotide sequence ID" value="NZ_JANGAC010000009.1"/>
</dbReference>
<dbReference type="InterPro" id="IPR050210">
    <property type="entry name" value="tRNA_Adenine-N(6)_MTase"/>
</dbReference>
<keyword evidence="4" id="KW-1185">Reference proteome</keyword>
<dbReference type="SUPFAM" id="SSF53335">
    <property type="entry name" value="S-adenosyl-L-methionine-dependent methyltransferases"/>
    <property type="match status" value="1"/>
</dbReference>
<dbReference type="InterPro" id="IPR029063">
    <property type="entry name" value="SAM-dependent_MTases_sf"/>
</dbReference>
<keyword evidence="1" id="KW-0175">Coiled coil</keyword>
<dbReference type="PANTHER" id="PTHR47739">
    <property type="entry name" value="TRNA1(VAL) (ADENINE(37)-N6)-METHYLTRANSFERASE"/>
    <property type="match status" value="1"/>
</dbReference>
<dbReference type="Proteomes" id="UP001524478">
    <property type="component" value="Unassembled WGS sequence"/>
</dbReference>
<dbReference type="PANTHER" id="PTHR47739:SF1">
    <property type="entry name" value="TRNA1(VAL) (ADENINE(37)-N6)-METHYLTRANSFERASE"/>
    <property type="match status" value="1"/>
</dbReference>
<accession>A0ABT1SBU0</accession>
<proteinExistence type="predicted"/>
<feature type="coiled-coil region" evidence="1">
    <location>
        <begin position="72"/>
        <end position="106"/>
    </location>
</feature>
<dbReference type="EMBL" id="JANGAC010000009">
    <property type="protein sequence ID" value="MCQ4923944.1"/>
    <property type="molecule type" value="Genomic_DNA"/>
</dbReference>
<evidence type="ECO:0000259" key="2">
    <source>
        <dbReference type="Pfam" id="PF05175"/>
    </source>
</evidence>
<evidence type="ECO:0000256" key="1">
    <source>
        <dbReference type="SAM" id="Coils"/>
    </source>
</evidence>
<dbReference type="CDD" id="cd02440">
    <property type="entry name" value="AdoMet_MTases"/>
    <property type="match status" value="1"/>
</dbReference>
<protein>
    <submittedName>
        <fullName evidence="3">tRNA1(Val) (Adenine(37)-N6)-methyltransferase</fullName>
    </submittedName>
</protein>
<dbReference type="InterPro" id="IPR007848">
    <property type="entry name" value="Small_mtfrase_dom"/>
</dbReference>
<feature type="domain" description="Methyltransferase small" evidence="2">
    <location>
        <begin position="23"/>
        <end position="126"/>
    </location>
</feature>
<comment type="caution">
    <text evidence="3">The sequence shown here is derived from an EMBL/GenBank/DDBJ whole genome shotgun (WGS) entry which is preliminary data.</text>
</comment>
<sequence>MLRDNERIDIIPGSDFKIIQNKDKFSYGTDAIFLSHFAKSKGKVVDLGTGTGIIPLRLYAKDKVDIIYGVEIQEEVADMAKRSIELNNLEEKIIILNMDLKELPEKFGRNTIDTITTNPPYMKAGGALVNPEENFAISRHEIACTLEDIIKVSEYLLKPLGKFYMVHRPDRLVDIIYNLRKYKLEPKYIRFVQPKLTKKPNLVLIEAVKTGKPDLKFYDPLIVYNEDGSYTDEISIIYGGPSR</sequence>
<evidence type="ECO:0000313" key="4">
    <source>
        <dbReference type="Proteomes" id="UP001524478"/>
    </source>
</evidence>
<evidence type="ECO:0000313" key="3">
    <source>
        <dbReference type="EMBL" id="MCQ4923944.1"/>
    </source>
</evidence>
<gene>
    <name evidence="3" type="ORF">NE686_12660</name>
</gene>